<sequence>MLFLKSRISQKILYLMFQNEKQFFYINEIARLINEDPSNTHKKLLELKKEGVLIDKFQGKERFFQLNVKFKFFKEYQRIIFAENSALGLIREFFYMLKKEKKVAFAFAFGNSARNRLSKGEVELLIVGSIEKLVLDEKIKELSKQTKRELSFILLTEKSFQVKRAKKDPLLESIFKKPIFKLVGSFNLTKPGQNNPKELSSFEKNRLKVIHKRG</sequence>
<evidence type="ECO:0000313" key="2">
    <source>
        <dbReference type="Proteomes" id="UP000230132"/>
    </source>
</evidence>
<reference evidence="2" key="1">
    <citation type="submission" date="2017-09" db="EMBL/GenBank/DDBJ databases">
        <title>Depth-based differentiation of microbial function through sediment-hosted aquifers and enrichment of novel symbionts in the deep terrestrial subsurface.</title>
        <authorList>
            <person name="Probst A.J."/>
            <person name="Ladd B."/>
            <person name="Jarett J.K."/>
            <person name="Geller-Mcgrath D.E."/>
            <person name="Sieber C.M.K."/>
            <person name="Emerson J.B."/>
            <person name="Anantharaman K."/>
            <person name="Thomas B.C."/>
            <person name="Malmstrom R."/>
            <person name="Stieglmeier M."/>
            <person name="Klingl A."/>
            <person name="Woyke T."/>
            <person name="Ryan C.M."/>
            <person name="Banfield J.F."/>
        </authorList>
    </citation>
    <scope>NUCLEOTIDE SEQUENCE [LARGE SCALE GENOMIC DNA]</scope>
</reference>
<dbReference type="AlphaFoldDB" id="A0A2H0UWK7"/>
<evidence type="ECO:0008006" key="3">
    <source>
        <dbReference type="Google" id="ProtNLM"/>
    </source>
</evidence>
<accession>A0A2H0UWK7</accession>
<proteinExistence type="predicted"/>
<dbReference type="Proteomes" id="UP000230132">
    <property type="component" value="Unassembled WGS sequence"/>
</dbReference>
<dbReference type="SUPFAM" id="SSF46785">
    <property type="entry name" value="Winged helix' DNA-binding domain"/>
    <property type="match status" value="1"/>
</dbReference>
<protein>
    <recommendedName>
        <fullName evidence="3">HTH arsR-type domain-containing protein</fullName>
    </recommendedName>
</protein>
<organism evidence="1 2">
    <name type="scientific">bacterium (Candidatus Gribaldobacteria) CG10_big_fil_rev_8_21_14_0_10_37_21</name>
    <dbReference type="NCBI Taxonomy" id="2014275"/>
    <lineage>
        <taxon>Bacteria</taxon>
        <taxon>Candidatus Gribaldobacteria</taxon>
    </lineage>
</organism>
<dbReference type="InterPro" id="IPR036390">
    <property type="entry name" value="WH_DNA-bd_sf"/>
</dbReference>
<gene>
    <name evidence="1" type="ORF">COU05_01790</name>
</gene>
<name>A0A2H0UWK7_9BACT</name>
<dbReference type="EMBL" id="PFAX01000020">
    <property type="protein sequence ID" value="PIR90470.1"/>
    <property type="molecule type" value="Genomic_DNA"/>
</dbReference>
<evidence type="ECO:0000313" key="1">
    <source>
        <dbReference type="EMBL" id="PIR90470.1"/>
    </source>
</evidence>
<comment type="caution">
    <text evidence="1">The sequence shown here is derived from an EMBL/GenBank/DDBJ whole genome shotgun (WGS) entry which is preliminary data.</text>
</comment>